<dbReference type="InterPro" id="IPR014756">
    <property type="entry name" value="Ig_E-set"/>
</dbReference>
<dbReference type="GO" id="GO:0005737">
    <property type="term" value="C:cytoplasm"/>
    <property type="evidence" value="ECO:0007669"/>
    <property type="project" value="TreeGrafter"/>
</dbReference>
<evidence type="ECO:0000256" key="2">
    <source>
        <dbReference type="SAM" id="MobiDB-lite"/>
    </source>
</evidence>
<feature type="region of interest" description="Disordered" evidence="2">
    <location>
        <begin position="308"/>
        <end position="329"/>
    </location>
</feature>
<reference evidence="4" key="3">
    <citation type="submission" date="2025-09" db="UniProtKB">
        <authorList>
            <consortium name="Ensembl"/>
        </authorList>
    </citation>
    <scope>IDENTIFICATION</scope>
</reference>
<dbReference type="Ensembl" id="ENSGWIT00000060628.1">
    <property type="protein sequence ID" value="ENSGWIP00000056345.1"/>
    <property type="gene ID" value="ENSGWIG00000026710.1"/>
</dbReference>
<dbReference type="InterPro" id="IPR011022">
    <property type="entry name" value="Arrestin_C-like"/>
</dbReference>
<evidence type="ECO:0000313" key="5">
    <source>
        <dbReference type="Proteomes" id="UP000694680"/>
    </source>
</evidence>
<dbReference type="InterPro" id="IPR011021">
    <property type="entry name" value="Arrestin-like_N"/>
</dbReference>
<dbReference type="AlphaFoldDB" id="A0A8C5I9S3"/>
<feature type="region of interest" description="Disordered" evidence="2">
    <location>
        <begin position="356"/>
        <end position="447"/>
    </location>
</feature>
<feature type="compositionally biased region" description="Polar residues" evidence="2">
    <location>
        <begin position="362"/>
        <end position="375"/>
    </location>
</feature>
<dbReference type="InterPro" id="IPR014752">
    <property type="entry name" value="Arrestin-like_C"/>
</dbReference>
<organism evidence="4 5">
    <name type="scientific">Gouania willdenowi</name>
    <name type="common">Blunt-snouted clingfish</name>
    <name type="synonym">Lepadogaster willdenowi</name>
    <dbReference type="NCBI Taxonomy" id="441366"/>
    <lineage>
        <taxon>Eukaryota</taxon>
        <taxon>Metazoa</taxon>
        <taxon>Chordata</taxon>
        <taxon>Craniata</taxon>
        <taxon>Vertebrata</taxon>
        <taxon>Euteleostomi</taxon>
        <taxon>Actinopterygii</taxon>
        <taxon>Neopterygii</taxon>
        <taxon>Teleostei</taxon>
        <taxon>Neoteleostei</taxon>
        <taxon>Acanthomorphata</taxon>
        <taxon>Ovalentaria</taxon>
        <taxon>Blenniimorphae</taxon>
        <taxon>Blenniiformes</taxon>
        <taxon>Gobiesocoidei</taxon>
        <taxon>Gobiesocidae</taxon>
        <taxon>Gobiesocinae</taxon>
        <taxon>Gouania</taxon>
    </lineage>
</organism>
<keyword evidence="5" id="KW-1185">Reference proteome</keyword>
<name>A0A8C5I9S3_GOUWI</name>
<feature type="domain" description="Arrestin C-terminal-like" evidence="3">
    <location>
        <begin position="177"/>
        <end position="282"/>
    </location>
</feature>
<dbReference type="PANTHER" id="PTHR11188:SF135">
    <property type="entry name" value="ARRESTIN DOMAIN CONTAINING 3-LIKE-RELATED"/>
    <property type="match status" value="1"/>
</dbReference>
<dbReference type="GO" id="GO:0015031">
    <property type="term" value="P:protein transport"/>
    <property type="evidence" value="ECO:0007669"/>
    <property type="project" value="TreeGrafter"/>
</dbReference>
<dbReference type="PANTHER" id="PTHR11188">
    <property type="entry name" value="ARRESTIN DOMAIN CONTAINING PROTEIN"/>
    <property type="match status" value="1"/>
</dbReference>
<dbReference type="SMART" id="SM01017">
    <property type="entry name" value="Arrestin_C"/>
    <property type="match status" value="1"/>
</dbReference>
<evidence type="ECO:0000313" key="4">
    <source>
        <dbReference type="Ensembl" id="ENSGWIP00000056345.1"/>
    </source>
</evidence>
<comment type="similarity">
    <text evidence="1">Belongs to the arrestin family.</text>
</comment>
<proteinExistence type="inferred from homology"/>
<dbReference type="Gene3D" id="2.60.40.640">
    <property type="match status" value="2"/>
</dbReference>
<dbReference type="InterPro" id="IPR050357">
    <property type="entry name" value="Arrestin_domain-protein"/>
</dbReference>
<dbReference type="Pfam" id="PF00339">
    <property type="entry name" value="Arrestin_N"/>
    <property type="match status" value="1"/>
</dbReference>
<accession>A0A8C5I9S3</accession>
<feature type="compositionally biased region" description="Low complexity" evidence="2">
    <location>
        <begin position="320"/>
        <end position="329"/>
    </location>
</feature>
<reference evidence="4" key="2">
    <citation type="submission" date="2025-08" db="UniProtKB">
        <authorList>
            <consortium name="Ensembl"/>
        </authorList>
    </citation>
    <scope>IDENTIFICATION</scope>
</reference>
<dbReference type="SUPFAM" id="SSF81296">
    <property type="entry name" value="E set domains"/>
    <property type="match status" value="2"/>
</dbReference>
<dbReference type="Proteomes" id="UP000694680">
    <property type="component" value="Chromosome 9"/>
</dbReference>
<dbReference type="GO" id="GO:0005886">
    <property type="term" value="C:plasma membrane"/>
    <property type="evidence" value="ECO:0007669"/>
    <property type="project" value="TreeGrafter"/>
</dbReference>
<reference evidence="4" key="1">
    <citation type="submission" date="2020-06" db="EMBL/GenBank/DDBJ databases">
        <authorList>
            <consortium name="Wellcome Sanger Institute Data Sharing"/>
        </authorList>
    </citation>
    <scope>NUCLEOTIDE SEQUENCE [LARGE SCALE GENOMIC DNA]</scope>
</reference>
<sequence length="447" mass="48744">MLQRPSRLTMTYDALNEHVTFSEGDQVTGKVTLVLLKDTTIESLFIKLKGDAEVRWTKRSGDKTYTYQAHKRYFKFKQFLIDEQSSGRRGEVGGGGATVLPKGSHVFGFRFFIPSQSMPSSFRGNHGKIVYKLEAKLNRSWRMDNTVEKEIKFVSKNLPNQQAPLVGSTEKDVGIFSSGRITLNATIDKGAYAPGMKSLYFLFFVVRILSKIFLLQTTDNIKPERFVKFEKQIKCTMRIPNDQEMTIINCDIISVNYTAKVYLDISFAFDPEILLPVIILPFALASASPNHTAEGAVGGLSSSIFPYPRSPQSAHSDRSGYPGPQGYSAAPPAYPAHPPVVAGFSGAYPSAPPPVGGHYSNPVPQATSQYGNPFTASSVALHPPPPSAPPAPSAPSIQPLPSPSPTAPSYNLLPSAPAMNMDFLSQSDEPPPSYSLLFPDSDTSNAK</sequence>
<evidence type="ECO:0000256" key="1">
    <source>
        <dbReference type="ARBA" id="ARBA00005298"/>
    </source>
</evidence>
<feature type="compositionally biased region" description="Pro residues" evidence="2">
    <location>
        <begin position="382"/>
        <end position="406"/>
    </location>
</feature>
<gene>
    <name evidence="4" type="primary">LOC114469879</name>
</gene>
<protein>
    <submittedName>
        <fullName evidence="4">Arrestin domain-containing protein 3-like</fullName>
    </submittedName>
</protein>
<dbReference type="GO" id="GO:0007399">
    <property type="term" value="P:nervous system development"/>
    <property type="evidence" value="ECO:0007669"/>
    <property type="project" value="UniProtKB-ARBA"/>
</dbReference>
<evidence type="ECO:0000259" key="3">
    <source>
        <dbReference type="SMART" id="SM01017"/>
    </source>
</evidence>